<dbReference type="EMBL" id="CAKASE010000074">
    <property type="protein sequence ID" value="CAG9575733.1"/>
    <property type="molecule type" value="Genomic_DNA"/>
</dbReference>
<accession>A0A8J2R248</accession>
<evidence type="ECO:0000313" key="2">
    <source>
        <dbReference type="EMBL" id="CAG9575733.1"/>
    </source>
</evidence>
<gene>
    <name evidence="2" type="ORF">DCHRY22_LOCUS11577</name>
</gene>
<feature type="region of interest" description="Disordered" evidence="1">
    <location>
        <begin position="83"/>
        <end position="103"/>
    </location>
</feature>
<evidence type="ECO:0000256" key="1">
    <source>
        <dbReference type="SAM" id="MobiDB-lite"/>
    </source>
</evidence>
<dbReference type="Proteomes" id="UP000789524">
    <property type="component" value="Unassembled WGS sequence"/>
</dbReference>
<proteinExistence type="predicted"/>
<organism evidence="2 3">
    <name type="scientific">Danaus chrysippus</name>
    <name type="common">African queen</name>
    <dbReference type="NCBI Taxonomy" id="151541"/>
    <lineage>
        <taxon>Eukaryota</taxon>
        <taxon>Metazoa</taxon>
        <taxon>Ecdysozoa</taxon>
        <taxon>Arthropoda</taxon>
        <taxon>Hexapoda</taxon>
        <taxon>Insecta</taxon>
        <taxon>Pterygota</taxon>
        <taxon>Neoptera</taxon>
        <taxon>Endopterygota</taxon>
        <taxon>Lepidoptera</taxon>
        <taxon>Glossata</taxon>
        <taxon>Ditrysia</taxon>
        <taxon>Papilionoidea</taxon>
        <taxon>Nymphalidae</taxon>
        <taxon>Danainae</taxon>
        <taxon>Danaini</taxon>
        <taxon>Danaina</taxon>
        <taxon>Danaus</taxon>
        <taxon>Anosia</taxon>
    </lineage>
</organism>
<dbReference type="AlphaFoldDB" id="A0A8J2R248"/>
<evidence type="ECO:0000313" key="3">
    <source>
        <dbReference type="Proteomes" id="UP000789524"/>
    </source>
</evidence>
<protein>
    <submittedName>
        <fullName evidence="2">(African queen) hypothetical protein</fullName>
    </submittedName>
</protein>
<reference evidence="2" key="1">
    <citation type="submission" date="2021-09" db="EMBL/GenBank/DDBJ databases">
        <authorList>
            <person name="Martin H S."/>
        </authorList>
    </citation>
    <scope>NUCLEOTIDE SEQUENCE</scope>
</reference>
<comment type="caution">
    <text evidence="2">The sequence shown here is derived from an EMBL/GenBank/DDBJ whole genome shotgun (WGS) entry which is preliminary data.</text>
</comment>
<name>A0A8J2R248_9NEOP</name>
<keyword evidence="3" id="KW-1185">Reference proteome</keyword>
<sequence length="122" mass="14193">MGKRKSDLSRQTRRARRAKIRAQRIAAERKKVAWLKSVETFMQLQENMKDDSELKPLSIKEELSMHSSNDNFSSLKKDPLSEIKETILQKQNGVENDDTEQSPPDLLKVLRVSPYRKNILKV</sequence>